<name>A0A238FK91_9BASI</name>
<protein>
    <submittedName>
        <fullName evidence="10">BQ2448_6634 protein</fullName>
    </submittedName>
</protein>
<reference evidence="11" key="1">
    <citation type="submission" date="2016-09" db="EMBL/GenBank/DDBJ databases">
        <authorList>
            <person name="Jeantristanb JTB J.-T."/>
            <person name="Ricardo R."/>
        </authorList>
    </citation>
    <scope>NUCLEOTIDE SEQUENCE [LARGE SCALE GENOMIC DNA]</scope>
</reference>
<keyword evidence="3" id="KW-0813">Transport</keyword>
<feature type="transmembrane region" description="Helical" evidence="8">
    <location>
        <begin position="1053"/>
        <end position="1074"/>
    </location>
</feature>
<dbReference type="PANTHER" id="PTHR12266:SF0">
    <property type="entry name" value="MITOCHONDRIAL SODIUM_CALCIUM EXCHANGER PROTEIN"/>
    <property type="match status" value="1"/>
</dbReference>
<evidence type="ECO:0000313" key="10">
    <source>
        <dbReference type="EMBL" id="SCV74202.1"/>
    </source>
</evidence>
<feature type="compositionally biased region" description="Polar residues" evidence="7">
    <location>
        <begin position="647"/>
        <end position="656"/>
    </location>
</feature>
<keyword evidence="4 8" id="KW-0812">Transmembrane</keyword>
<proteinExistence type="inferred from homology"/>
<keyword evidence="11" id="KW-1185">Reference proteome</keyword>
<evidence type="ECO:0000256" key="1">
    <source>
        <dbReference type="ARBA" id="ARBA00004141"/>
    </source>
</evidence>
<feature type="transmembrane region" description="Helical" evidence="8">
    <location>
        <begin position="89"/>
        <end position="107"/>
    </location>
</feature>
<feature type="transmembrane region" description="Helical" evidence="8">
    <location>
        <begin position="1086"/>
        <end position="1106"/>
    </location>
</feature>
<dbReference type="Gene3D" id="1.20.1420.30">
    <property type="entry name" value="NCX, central ion-binding region"/>
    <property type="match status" value="2"/>
</dbReference>
<dbReference type="PANTHER" id="PTHR12266">
    <property type="entry name" value="NA+/CA2+ K+ INDEPENDENT EXCHANGER"/>
    <property type="match status" value="1"/>
</dbReference>
<evidence type="ECO:0000256" key="8">
    <source>
        <dbReference type="SAM" id="Phobius"/>
    </source>
</evidence>
<dbReference type="Pfam" id="PF01699">
    <property type="entry name" value="Na_Ca_ex"/>
    <property type="match status" value="2"/>
</dbReference>
<feature type="compositionally biased region" description="Polar residues" evidence="7">
    <location>
        <begin position="437"/>
        <end position="449"/>
    </location>
</feature>
<accession>A0A238FK91</accession>
<evidence type="ECO:0000313" key="11">
    <source>
        <dbReference type="Proteomes" id="UP000198372"/>
    </source>
</evidence>
<feature type="transmembrane region" description="Helical" evidence="8">
    <location>
        <begin position="891"/>
        <end position="913"/>
    </location>
</feature>
<evidence type="ECO:0000256" key="4">
    <source>
        <dbReference type="ARBA" id="ARBA00022692"/>
    </source>
</evidence>
<evidence type="ECO:0000259" key="9">
    <source>
        <dbReference type="Pfam" id="PF01699"/>
    </source>
</evidence>
<dbReference type="STRING" id="269621.A0A238FK91"/>
<feature type="compositionally biased region" description="Polar residues" evidence="7">
    <location>
        <begin position="376"/>
        <end position="395"/>
    </location>
</feature>
<keyword evidence="6 8" id="KW-0472">Membrane</keyword>
<gene>
    <name evidence="10" type="ORF">BQ2448_6634</name>
</gene>
<feature type="region of interest" description="Disordered" evidence="7">
    <location>
        <begin position="437"/>
        <end position="476"/>
    </location>
</feature>
<dbReference type="GO" id="GO:0006874">
    <property type="term" value="P:intracellular calcium ion homeostasis"/>
    <property type="evidence" value="ECO:0007669"/>
    <property type="project" value="TreeGrafter"/>
</dbReference>
<feature type="compositionally biased region" description="Acidic residues" evidence="7">
    <location>
        <begin position="594"/>
        <end position="606"/>
    </location>
</feature>
<dbReference type="InterPro" id="IPR044880">
    <property type="entry name" value="NCX_ion-bd_dom_sf"/>
</dbReference>
<feature type="transmembrane region" description="Helical" evidence="8">
    <location>
        <begin position="948"/>
        <end position="966"/>
    </location>
</feature>
<dbReference type="InterPro" id="IPR051359">
    <property type="entry name" value="CaCA_antiporter"/>
</dbReference>
<feature type="region of interest" description="Disordered" evidence="7">
    <location>
        <begin position="367"/>
        <end position="417"/>
    </location>
</feature>
<evidence type="ECO:0000256" key="2">
    <source>
        <dbReference type="ARBA" id="ARBA00008170"/>
    </source>
</evidence>
<feature type="transmembrane region" description="Helical" evidence="8">
    <location>
        <begin position="919"/>
        <end position="939"/>
    </location>
</feature>
<comment type="subcellular location">
    <subcellularLocation>
        <location evidence="1">Membrane</location>
        <topology evidence="1">Multi-pass membrane protein</topology>
    </subcellularLocation>
</comment>
<dbReference type="GO" id="GO:0016020">
    <property type="term" value="C:membrane"/>
    <property type="evidence" value="ECO:0007669"/>
    <property type="project" value="UniProtKB-SubCell"/>
</dbReference>
<feature type="transmembrane region" description="Helical" evidence="8">
    <location>
        <begin position="1015"/>
        <end position="1041"/>
    </location>
</feature>
<feature type="transmembrane region" description="Helical" evidence="8">
    <location>
        <begin position="189"/>
        <end position="209"/>
    </location>
</feature>
<evidence type="ECO:0000256" key="6">
    <source>
        <dbReference type="ARBA" id="ARBA00023136"/>
    </source>
</evidence>
<dbReference type="Proteomes" id="UP000198372">
    <property type="component" value="Unassembled WGS sequence"/>
</dbReference>
<feature type="domain" description="Sodium/calcium exchanger membrane region" evidence="9">
    <location>
        <begin position="952"/>
        <end position="1100"/>
    </location>
</feature>
<feature type="transmembrane region" description="Helical" evidence="8">
    <location>
        <begin position="292"/>
        <end position="311"/>
    </location>
</feature>
<feature type="region of interest" description="Disordered" evidence="7">
    <location>
        <begin position="538"/>
        <end position="683"/>
    </location>
</feature>
<evidence type="ECO:0000256" key="3">
    <source>
        <dbReference type="ARBA" id="ARBA00022448"/>
    </source>
</evidence>
<comment type="similarity">
    <text evidence="2">Belongs to the Ca(2+):cation antiporter (CaCA) (TC 2.A.19) family.</text>
</comment>
<dbReference type="AlphaFoldDB" id="A0A238FK91"/>
<feature type="transmembrane region" description="Helical" evidence="8">
    <location>
        <begin position="972"/>
        <end position="994"/>
    </location>
</feature>
<evidence type="ECO:0000256" key="7">
    <source>
        <dbReference type="SAM" id="MobiDB-lite"/>
    </source>
</evidence>
<evidence type="ECO:0000256" key="5">
    <source>
        <dbReference type="ARBA" id="ARBA00022989"/>
    </source>
</evidence>
<feature type="compositionally biased region" description="Low complexity" evidence="7">
    <location>
        <begin position="625"/>
        <end position="636"/>
    </location>
</feature>
<feature type="transmembrane region" description="Helical" evidence="8">
    <location>
        <begin position="323"/>
        <end position="342"/>
    </location>
</feature>
<dbReference type="GO" id="GO:0008324">
    <property type="term" value="F:monoatomic cation transmembrane transporter activity"/>
    <property type="evidence" value="ECO:0007669"/>
    <property type="project" value="TreeGrafter"/>
</dbReference>
<dbReference type="InterPro" id="IPR004837">
    <property type="entry name" value="NaCa_Exmemb"/>
</dbReference>
<dbReference type="OrthoDB" id="407410at2759"/>
<feature type="transmembrane region" description="Helical" evidence="8">
    <location>
        <begin position="259"/>
        <end position="280"/>
    </location>
</feature>
<sequence length="1107" mass="118905">MNVSSSSHSLPILAIRYAARSVVDRFRSTASLKFGAVASGIFAIPLPSPPRLERRFGELSTPERKHDLGSRMGVVDHSTRRGGGAGGRVWMAIAVFGILHLICYRATTPLRRNTDLAVKPFGFGAGMSSHVLVKRRTPIASHSNHSKSHDDDDDESGGDKPPLDEGADSDAFIDWRHIYEHATSRQKPFVFFGMVLWLIFLFAFVGITASDFFCPNLSTIASRLGLNESVAGVTLLAFSNGSPDVFSTFAALSRGSGSLAIGELIGAASFIVSVVAGTMCLIKPFRVSRHTFLRDVGFFSIAITLTLLILYDSHIHLWEATTMVLLYIIYVIIVAVGSWWMARKERKDALLRAAREEYADEAVASLDGDEDPNILTPDSTLRSTPSLTPQGTPFSGLQPFASLSTPTPHSAPHPHQHQVLDDDALIAAIERGVPVTLTRQRSNARTSLASPDLGAASTSGFSPGHSRRASLARKPMTRSTVRPSLLGAIEFRDVVNSLRADSSARTLAVFGGANDEVHSHASFVGAESDFLAKTRSRSASHSGAIRLGDDVPERQLAARPGLQDRRMTWTNARSRSESGEATGSEGPSAHWSEVEDGNDDDEEAEPIIDLSPGIENPWQGATSPGLGRRGSSGSLRMDPSGALRINVPSTSATSRMKSMPLNASRHDSGGSIDADDGSNPNKRVRKVPSILLTSVNGSMALVQPAAEVATPKRWATLIAEKRSFRIAYAVAVALFPSLQNFGEKSIVGKATALLCVPAILLLNLTLPVVDSENEDCVSIEEKEAREARHDGDFVTTLMPYTDSDDRFFFNDAEEVDGENGFDSLQSRRAREAVARKLHERVLPNLDDANSAVWNSSSAAPTPAAIDVNAIDPRTPPSPPLLSKGPINNDDLTRWLTAVQCTLGPVFIVCAIMTDSVRWIEIAIALAFGLVLATTCFITFTSTAHRGRILLCFVGFVVAAVWILLIVNEVVGVLLTIGHILGLSDAILGLTIFAMGNSLGDLVANATVARMGFPSMAIAACIGGPMLNILLGIGLSGCYLIARNNGESLNVQMSRTLLVSGCGLWAILMTTLIVVPMNGYWMDKRLGAGLIAAYSVVLTINVLVEIFW</sequence>
<organism evidence="10 11">
    <name type="scientific">Microbotryum intermedium</name>
    <dbReference type="NCBI Taxonomy" id="269621"/>
    <lineage>
        <taxon>Eukaryota</taxon>
        <taxon>Fungi</taxon>
        <taxon>Dikarya</taxon>
        <taxon>Basidiomycota</taxon>
        <taxon>Pucciniomycotina</taxon>
        <taxon>Microbotryomycetes</taxon>
        <taxon>Microbotryales</taxon>
        <taxon>Microbotryaceae</taxon>
        <taxon>Microbotryum</taxon>
    </lineage>
</organism>
<dbReference type="EMBL" id="FMSP01000020">
    <property type="protein sequence ID" value="SCV74202.1"/>
    <property type="molecule type" value="Genomic_DNA"/>
</dbReference>
<keyword evidence="5 8" id="KW-1133">Transmembrane helix</keyword>
<feature type="region of interest" description="Disordered" evidence="7">
    <location>
        <begin position="139"/>
        <end position="163"/>
    </location>
</feature>
<feature type="domain" description="Sodium/calcium exchanger membrane region" evidence="9">
    <location>
        <begin position="196"/>
        <end position="334"/>
    </location>
</feature>